<dbReference type="AlphaFoldDB" id="A0A2C5Y7V7"/>
<evidence type="ECO:0000256" key="1">
    <source>
        <dbReference type="SAM" id="MobiDB-lite"/>
    </source>
</evidence>
<evidence type="ECO:0000313" key="3">
    <source>
        <dbReference type="Proteomes" id="UP000226192"/>
    </source>
</evidence>
<name>A0A2C5Y7V7_9HYPO</name>
<accession>A0A2C5Y7V7</accession>
<proteinExistence type="predicted"/>
<dbReference type="OrthoDB" id="4961108at2759"/>
<gene>
    <name evidence="2" type="ORF">CDD81_5585</name>
</gene>
<comment type="caution">
    <text evidence="2">The sequence shown here is derived from an EMBL/GenBank/DDBJ whole genome shotgun (WGS) entry which is preliminary data.</text>
</comment>
<feature type="compositionally biased region" description="Basic and acidic residues" evidence="1">
    <location>
        <begin position="389"/>
        <end position="401"/>
    </location>
</feature>
<protein>
    <submittedName>
        <fullName evidence="2">Uncharacterized protein</fullName>
    </submittedName>
</protein>
<feature type="region of interest" description="Disordered" evidence="1">
    <location>
        <begin position="1"/>
        <end position="73"/>
    </location>
</feature>
<keyword evidence="3" id="KW-1185">Reference proteome</keyword>
<sequence>MAAGDNDRKQATKASPKPVDIWDATADQPPTDFWGGLNEPTQTWDSNKGPPTYKPQKTSKPRESVSIPPEKQTQVIDIAPELPTSSAPVSISPRIPVSIPAEPSTSLPGTESPPQAIMDLSEPQDWHGWISYIQGVACLNGTWDYINPNGSQQLEKPARPPMPSRPALDEPVRREKDESNIDFQAKLQVYKYKMDIIMGEYNLAQDCHRLDCLEFSIKLEEYAAAKKEMRKINDLIFKTVDKRWVAQLAGSATMTPRDHLRKLESLLGLATSHAEDPVSQLLTTAQDKGHCDWQSWANELRKLNAQCLEIDPSASYNYDVMDAFLSTVRSEFEEFYDRWATMVGSGRNIDAGRSTISVMFEDVLGNFLKSSLQNPPYRLAPFRKRFKETDGAPRSTVHERAPSPSPSASVRSDRPPRIHDNRNKGPSPKLCPACNQVHPIKGKNWWETCWVYLDICGKRPAPKWYDMTPGKIDRVKRRMRANPDEQKAADKFFSEQAAS</sequence>
<dbReference type="Proteomes" id="UP000226192">
    <property type="component" value="Unassembled WGS sequence"/>
</dbReference>
<dbReference type="EMBL" id="NJET01000044">
    <property type="protein sequence ID" value="PHH63713.1"/>
    <property type="molecule type" value="Genomic_DNA"/>
</dbReference>
<feature type="compositionally biased region" description="Basic and acidic residues" evidence="1">
    <location>
        <begin position="411"/>
        <end position="423"/>
    </location>
</feature>
<feature type="region of interest" description="Disordered" evidence="1">
    <location>
        <begin position="150"/>
        <end position="176"/>
    </location>
</feature>
<organism evidence="2 3">
    <name type="scientific">Ophiocordyceps australis</name>
    <dbReference type="NCBI Taxonomy" id="1399860"/>
    <lineage>
        <taxon>Eukaryota</taxon>
        <taxon>Fungi</taxon>
        <taxon>Dikarya</taxon>
        <taxon>Ascomycota</taxon>
        <taxon>Pezizomycotina</taxon>
        <taxon>Sordariomycetes</taxon>
        <taxon>Hypocreomycetidae</taxon>
        <taxon>Hypocreales</taxon>
        <taxon>Ophiocordycipitaceae</taxon>
        <taxon>Ophiocordyceps</taxon>
    </lineage>
</organism>
<feature type="region of interest" description="Disordered" evidence="1">
    <location>
        <begin position="389"/>
        <end position="428"/>
    </location>
</feature>
<reference evidence="2 3" key="1">
    <citation type="submission" date="2017-06" db="EMBL/GenBank/DDBJ databases">
        <title>Ant-infecting Ophiocordyceps genomes reveal a high diversity of potential behavioral manipulation genes and a possible major role for enterotoxins.</title>
        <authorList>
            <person name="De Bekker C."/>
            <person name="Evans H.C."/>
            <person name="Brachmann A."/>
            <person name="Hughes D.P."/>
        </authorList>
    </citation>
    <scope>NUCLEOTIDE SEQUENCE [LARGE SCALE GENOMIC DNA]</scope>
    <source>
        <strain evidence="2 3">Map64</strain>
    </source>
</reference>
<evidence type="ECO:0000313" key="2">
    <source>
        <dbReference type="EMBL" id="PHH63713.1"/>
    </source>
</evidence>
<feature type="compositionally biased region" description="Basic and acidic residues" evidence="1">
    <location>
        <begin position="1"/>
        <end position="10"/>
    </location>
</feature>
<feature type="compositionally biased region" description="Basic and acidic residues" evidence="1">
    <location>
        <begin position="167"/>
        <end position="176"/>
    </location>
</feature>